<evidence type="ECO:0008006" key="3">
    <source>
        <dbReference type="Google" id="ProtNLM"/>
    </source>
</evidence>
<evidence type="ECO:0000313" key="2">
    <source>
        <dbReference type="Proteomes" id="UP000596857"/>
    </source>
</evidence>
<accession>A0ABX1YF06</accession>
<organism evidence="1 2">
    <name type="scientific">Paenibacillus phytohabitans</name>
    <dbReference type="NCBI Taxonomy" id="2654978"/>
    <lineage>
        <taxon>Bacteria</taxon>
        <taxon>Bacillati</taxon>
        <taxon>Bacillota</taxon>
        <taxon>Bacilli</taxon>
        <taxon>Bacillales</taxon>
        <taxon>Paenibacillaceae</taxon>
        <taxon>Paenibacillus</taxon>
    </lineage>
</organism>
<evidence type="ECO:0000313" key="1">
    <source>
        <dbReference type="EMBL" id="NOU78364.1"/>
    </source>
</evidence>
<reference evidence="1 2" key="1">
    <citation type="submission" date="2019-10" db="EMBL/GenBank/DDBJ databases">
        <title>Description of Paenibacillus terricola sp. nov.</title>
        <authorList>
            <person name="Carlier A."/>
            <person name="Qi S."/>
        </authorList>
    </citation>
    <scope>NUCLEOTIDE SEQUENCE [LARGE SCALE GENOMIC DNA]</scope>
    <source>
        <strain evidence="1 2">LMG 31459</strain>
    </source>
</reference>
<comment type="caution">
    <text evidence="1">The sequence shown here is derived from an EMBL/GenBank/DDBJ whole genome shotgun (WGS) entry which is preliminary data.</text>
</comment>
<protein>
    <recommendedName>
        <fullName evidence="3">YgiT-type zinc finger protein</fullName>
    </recommendedName>
</protein>
<dbReference type="Proteomes" id="UP000596857">
    <property type="component" value="Unassembled WGS sequence"/>
</dbReference>
<proteinExistence type="predicted"/>
<dbReference type="EMBL" id="WHOB01000018">
    <property type="protein sequence ID" value="NOU78364.1"/>
    <property type="molecule type" value="Genomic_DNA"/>
</dbReference>
<keyword evidence="2" id="KW-1185">Reference proteome</keyword>
<gene>
    <name evidence="1" type="ORF">GC101_05655</name>
</gene>
<sequence length="145" mass="16066">MKKSCGCGGIMTIHMHTLIYSAKIKITHVPVYTCRQCARYEPLPVIKRDLGKLIGELAANPPVRKQLSFAERNEWASVLKETFASGLFAGGLPELEESIRSAIQGRIDLLLDIYRLAVDMSDRSWMGETGLRLSQLTAQSAESAK</sequence>
<name>A0ABX1YF06_9BACL</name>